<evidence type="ECO:0000313" key="4">
    <source>
        <dbReference type="EMBL" id="TPR09863.1"/>
    </source>
</evidence>
<keyword evidence="4" id="KW-0547">Nucleotide-binding</keyword>
<evidence type="ECO:0000256" key="3">
    <source>
        <dbReference type="SAM" id="MobiDB-lite"/>
    </source>
</evidence>
<proteinExistence type="predicted"/>
<keyword evidence="4" id="KW-0378">Hydrolase</keyword>
<dbReference type="GO" id="GO:0000139">
    <property type="term" value="C:Golgi membrane"/>
    <property type="evidence" value="ECO:0007669"/>
    <property type="project" value="GOC"/>
</dbReference>
<sequence length="564" mass="62163">MSASKTESQKIFEKLKLKPANKARKWQWEQLRVMKVGGNESATKYFQSHGGSAALASKDVKVKYTCNAAVKYKEELKRRAAQDAQQYPEEVVITDIPAGTPSNGSSTPAAEDDDFFSSWDKPSIKRPSNPPSRTGTPPVVSRTGSPFLNSGANGSRSKSPLSASDKDSSSPAPTAIRASAAVRKTPSTTTAKKGSVLGAKKAPKLGAKKIERSSGDVERLGMGIGRLGFGQTVGAKPAAPKKLGFGAVAPRSAADEEELKQAKSRFGSQKGISSDEFFGRDRFDPNAQAEAKERLRQFDGAQAISSNSYFGRPEDDLPVADDTYGDLENAAKDFVRRFGITAGDDLENLTQLVGEGATKLQGQRYTQLPEQLNIHVWFHVPPGGEDSHDNSWPHYRHGLWVEHGPNGRGHLHHAIGNVSNREGLIYAVKHFKYPITNEPTYAGETVIGYLSPERYPELKQKFMKCQPPAQQKKYNRRTDVTEPFRINEDDHIAFYSQYRLERFMFPPLKADRYFVKLQLLEKVREMPLSRAGNGEHVVLSGFFPVEEWDAPEEPRYGSAGEGSG</sequence>
<evidence type="ECO:0000256" key="2">
    <source>
        <dbReference type="ARBA" id="ARBA00022833"/>
    </source>
</evidence>
<dbReference type="VEuPathDB" id="FungiDB:An16g05360"/>
<evidence type="ECO:0000313" key="5">
    <source>
        <dbReference type="Proteomes" id="UP000197666"/>
    </source>
</evidence>
<dbReference type="VEuPathDB" id="FungiDB:M747DRAFT_349549"/>
<dbReference type="PANTHER" id="PTHR45686">
    <property type="entry name" value="ADP-RIBOSYLATION FACTOR GTPASE ACTIVATING PROTEIN 3, ISOFORM H-RELATED"/>
    <property type="match status" value="1"/>
</dbReference>
<dbReference type="GO" id="GO:0046872">
    <property type="term" value="F:metal ion binding"/>
    <property type="evidence" value="ECO:0007669"/>
    <property type="project" value="UniProtKB-KW"/>
</dbReference>
<keyword evidence="4" id="KW-0347">Helicase</keyword>
<dbReference type="Gene3D" id="1.10.220.150">
    <property type="entry name" value="Arf GTPase activating protein"/>
    <property type="match status" value="1"/>
</dbReference>
<name>A0A505ICM9_ASPNG</name>
<dbReference type="VEuPathDB" id="FungiDB:ATCC64974_68910"/>
<dbReference type="Pfam" id="PF20174">
    <property type="entry name" value="DUF6540"/>
    <property type="match status" value="1"/>
</dbReference>
<organism evidence="4 5">
    <name type="scientific">Aspergillus niger</name>
    <dbReference type="NCBI Taxonomy" id="5061"/>
    <lineage>
        <taxon>Eukaryota</taxon>
        <taxon>Fungi</taxon>
        <taxon>Dikarya</taxon>
        <taxon>Ascomycota</taxon>
        <taxon>Pezizomycotina</taxon>
        <taxon>Eurotiomycetes</taxon>
        <taxon>Eurotiomycetidae</taxon>
        <taxon>Eurotiales</taxon>
        <taxon>Aspergillaceae</taxon>
        <taxon>Aspergillus</taxon>
        <taxon>Aspergillus subgen. Circumdati</taxon>
    </lineage>
</organism>
<dbReference type="GO" id="GO:0048205">
    <property type="term" value="P:COPI coating of Golgi vesicle"/>
    <property type="evidence" value="ECO:0007669"/>
    <property type="project" value="TreeGrafter"/>
</dbReference>
<dbReference type="InterPro" id="IPR046670">
    <property type="entry name" value="DUF6540"/>
</dbReference>
<accession>A0A505ICM9</accession>
<gene>
    <name evidence="4" type="ORF">CAN33_0053595</name>
</gene>
<keyword evidence="2" id="KW-0862">Zinc</keyword>
<dbReference type="PANTHER" id="PTHR45686:SF4">
    <property type="entry name" value="ADP-RIBOSYLATION FACTOR GTPASE ACTIVATING PROTEIN 3, ISOFORM H"/>
    <property type="match status" value="1"/>
</dbReference>
<dbReference type="GO" id="GO:0004386">
    <property type="term" value="F:helicase activity"/>
    <property type="evidence" value="ECO:0007669"/>
    <property type="project" value="UniProtKB-KW"/>
</dbReference>
<comment type="caution">
    <text evidence="4">The sequence shown here is derived from an EMBL/GenBank/DDBJ whole genome shotgun (WGS) entry which is preliminary data.</text>
</comment>
<dbReference type="EMBL" id="NKJJ02000008">
    <property type="protein sequence ID" value="TPR09863.1"/>
    <property type="molecule type" value="Genomic_DNA"/>
</dbReference>
<dbReference type="VEuPathDB" id="FungiDB:ASPNIDRAFT2_1124436"/>
<dbReference type="InterPro" id="IPR038508">
    <property type="entry name" value="ArfGAP_dom_sf"/>
</dbReference>
<feature type="compositionally biased region" description="Polar residues" evidence="3">
    <location>
        <begin position="142"/>
        <end position="156"/>
    </location>
</feature>
<dbReference type="AlphaFoldDB" id="A0A505ICM9"/>
<feature type="region of interest" description="Disordered" evidence="3">
    <location>
        <begin position="76"/>
        <end position="216"/>
    </location>
</feature>
<dbReference type="VEuPathDB" id="FungiDB:An16g05370"/>
<reference evidence="5" key="1">
    <citation type="submission" date="2018-10" db="EMBL/GenBank/DDBJ databases">
        <title>FDA dAtabase for Regulatory Grade micrObial Sequences (FDA-ARGOS): Supporting development and validation of Infectious Disease Dx tests.</title>
        <authorList>
            <person name="Kerrigan L."/>
            <person name="Tallon L."/>
            <person name="Sadzewicz L."/>
            <person name="Sengamalay N."/>
            <person name="Ott S."/>
            <person name="Godinez A."/>
            <person name="Nagaraj S."/>
            <person name="Vavikolanu K."/>
            <person name="Nadendla S."/>
            <person name="George J."/>
            <person name="Sichtig H."/>
        </authorList>
    </citation>
    <scope>NUCLEOTIDE SEQUENCE [LARGE SCALE GENOMIC DNA]</scope>
    <source>
        <strain evidence="5">FDAARGOS_311</strain>
    </source>
</reference>
<dbReference type="VEuPathDB" id="FungiDB:ASPNIDRAFT2_1137068"/>
<dbReference type="Proteomes" id="UP000197666">
    <property type="component" value="Unassembled WGS sequence"/>
</dbReference>
<dbReference type="VEuPathDB" id="FungiDB:M747DRAFT_369455"/>
<keyword evidence="4" id="KW-0067">ATP-binding</keyword>
<evidence type="ECO:0000256" key="1">
    <source>
        <dbReference type="ARBA" id="ARBA00022723"/>
    </source>
</evidence>
<dbReference type="VEuPathDB" id="FungiDB:ATCC64974_68920"/>
<protein>
    <submittedName>
        <fullName evidence="4">DEAD/DEAH box RNA helicase protein</fullName>
    </submittedName>
</protein>
<keyword evidence="1" id="KW-0479">Metal-binding</keyword>